<dbReference type="PANTHER" id="PTHR41349">
    <property type="match status" value="1"/>
</dbReference>
<comment type="caution">
    <text evidence="5">The sequence shown here is derived from an EMBL/GenBank/DDBJ whole genome shotgun (WGS) entry which is preliminary data.</text>
</comment>
<accession>A0ABW5YZ65</accession>
<sequence length="507" mass="57277">MNACLKWIVTLLVLAIISSAQAQKVTTIDFETIPDIATTPGIVGKAFDLGNVTKRYAIALPNPIKDSKNFTISVWVKADENGQMPYTIASGLQKQTEGYDGWKFGIQANGAWNFQIQANGQNHSYDPTPFRQSIRDGKWHQLAVSHDIVKQRLIFYYDGKQRAIYHVPALQNTNLADSIVIGNSIDHEKPFKTEQWESFYGTIDDIKCYDTALSAEQMQQQYTQITGKRIAETVSKPASLSVTSFNIWHGGNESGKEIGLQRTIALMKESKADVFTLVETYGSGERIADALGYYFYLISSNLSIMSRYPFTDTYQIYRSFNSGGVQIALPGGQPINIFATWLHYLPDYWSGFVKAERWDTTDFIIEENKTRGAEMKAIVKELKPFLEHADQTPVIIAGDFNSGSHLDWTENTKHLHKNYIIPWPASKTLAQTGVRDAWRTLYPDPIRYPGITWSPIDNSDTYQKDRIDYIYYKGSKLMPKASTVIESHPVAFPSDHAGINVVFKLQK</sequence>
<evidence type="ECO:0000313" key="6">
    <source>
        <dbReference type="Proteomes" id="UP001597509"/>
    </source>
</evidence>
<dbReference type="InterPro" id="IPR013320">
    <property type="entry name" value="ConA-like_dom_sf"/>
</dbReference>
<protein>
    <submittedName>
        <fullName evidence="5">LamG-like jellyroll fold domain-containing protein</fullName>
    </submittedName>
</protein>
<dbReference type="Proteomes" id="UP001597509">
    <property type="component" value="Unassembled WGS sequence"/>
</dbReference>
<evidence type="ECO:0000256" key="2">
    <source>
        <dbReference type="ARBA" id="ARBA00023157"/>
    </source>
</evidence>
<evidence type="ECO:0000256" key="1">
    <source>
        <dbReference type="ARBA" id="ARBA00022729"/>
    </source>
</evidence>
<dbReference type="Gene3D" id="3.60.10.10">
    <property type="entry name" value="Endonuclease/exonuclease/phosphatase"/>
    <property type="match status" value="1"/>
</dbReference>
<dbReference type="EMBL" id="JBHUPE010000007">
    <property type="protein sequence ID" value="MFD2905752.1"/>
    <property type="molecule type" value="Genomic_DNA"/>
</dbReference>
<dbReference type="PANTHER" id="PTHR41349:SF1">
    <property type="entry name" value="PROTEIN CBG08683"/>
    <property type="match status" value="1"/>
</dbReference>
<keyword evidence="2" id="KW-1015">Disulfide bond</keyword>
<gene>
    <name evidence="5" type="ORF">ACFS6I_17620</name>
</gene>
<proteinExistence type="predicted"/>
<dbReference type="Pfam" id="PF13385">
    <property type="entry name" value="Laminin_G_3"/>
    <property type="match status" value="1"/>
</dbReference>
<name>A0ABW5YZ65_9SPHI</name>
<dbReference type="SUPFAM" id="SSF56219">
    <property type="entry name" value="DNase I-like"/>
    <property type="match status" value="1"/>
</dbReference>
<evidence type="ECO:0000313" key="5">
    <source>
        <dbReference type="EMBL" id="MFD2905752.1"/>
    </source>
</evidence>
<evidence type="ECO:0000259" key="4">
    <source>
        <dbReference type="SMART" id="SM00560"/>
    </source>
</evidence>
<dbReference type="InterPro" id="IPR005135">
    <property type="entry name" value="Endo/exonuclease/phosphatase"/>
</dbReference>
<feature type="signal peptide" evidence="3">
    <location>
        <begin position="1"/>
        <end position="22"/>
    </location>
</feature>
<reference evidence="6" key="1">
    <citation type="journal article" date="2019" name="Int. J. Syst. Evol. Microbiol.">
        <title>The Global Catalogue of Microorganisms (GCM) 10K type strain sequencing project: providing services to taxonomists for standard genome sequencing and annotation.</title>
        <authorList>
            <consortium name="The Broad Institute Genomics Platform"/>
            <consortium name="The Broad Institute Genome Sequencing Center for Infectious Disease"/>
            <person name="Wu L."/>
            <person name="Ma J."/>
        </authorList>
    </citation>
    <scope>NUCLEOTIDE SEQUENCE [LARGE SCALE GENOMIC DNA]</scope>
    <source>
        <strain evidence="6">KCTC 22209</strain>
    </source>
</reference>
<evidence type="ECO:0000256" key="3">
    <source>
        <dbReference type="SAM" id="SignalP"/>
    </source>
</evidence>
<dbReference type="SUPFAM" id="SSF49899">
    <property type="entry name" value="Concanavalin A-like lectins/glucanases"/>
    <property type="match status" value="1"/>
</dbReference>
<feature type="chain" id="PRO_5046637384" evidence="3">
    <location>
        <begin position="23"/>
        <end position="507"/>
    </location>
</feature>
<keyword evidence="1 3" id="KW-0732">Signal</keyword>
<dbReference type="InterPro" id="IPR036691">
    <property type="entry name" value="Endo/exonu/phosph_ase_sf"/>
</dbReference>
<dbReference type="SMART" id="SM00560">
    <property type="entry name" value="LamGL"/>
    <property type="match status" value="1"/>
</dbReference>
<organism evidence="5 6">
    <name type="scientific">Sphingobacterium anhuiense</name>
    <dbReference type="NCBI Taxonomy" id="493780"/>
    <lineage>
        <taxon>Bacteria</taxon>
        <taxon>Pseudomonadati</taxon>
        <taxon>Bacteroidota</taxon>
        <taxon>Sphingobacteriia</taxon>
        <taxon>Sphingobacteriales</taxon>
        <taxon>Sphingobacteriaceae</taxon>
        <taxon>Sphingobacterium</taxon>
    </lineage>
</organism>
<dbReference type="Gene3D" id="2.60.120.200">
    <property type="match status" value="1"/>
</dbReference>
<keyword evidence="6" id="KW-1185">Reference proteome</keyword>
<feature type="domain" description="LamG-like jellyroll fold" evidence="4">
    <location>
        <begin position="68"/>
        <end position="216"/>
    </location>
</feature>
<dbReference type="Pfam" id="PF03372">
    <property type="entry name" value="Exo_endo_phos"/>
    <property type="match status" value="1"/>
</dbReference>
<dbReference type="RefSeq" id="WP_380922549.1">
    <property type="nucleotide sequence ID" value="NZ_JBHUPE010000007.1"/>
</dbReference>
<dbReference type="InterPro" id="IPR006558">
    <property type="entry name" value="LamG-like"/>
</dbReference>